<dbReference type="GO" id="GO:0008270">
    <property type="term" value="F:zinc ion binding"/>
    <property type="evidence" value="ECO:0007669"/>
    <property type="project" value="UniProtKB-UniRule"/>
</dbReference>
<evidence type="ECO:0000256" key="2">
    <source>
        <dbReference type="RuleBase" id="RU361183"/>
    </source>
</evidence>
<dbReference type="Gene3D" id="2.60.120.200">
    <property type="match status" value="1"/>
</dbReference>
<dbReference type="Pfam" id="PF01400">
    <property type="entry name" value="Astacin"/>
    <property type="match status" value="1"/>
</dbReference>
<dbReference type="Proteomes" id="UP000290572">
    <property type="component" value="Unassembled WGS sequence"/>
</dbReference>
<proteinExistence type="predicted"/>
<keyword evidence="1 2" id="KW-0862">Zinc</keyword>
<dbReference type="STRING" id="84645.A0A498P122"/>
<feature type="domain" description="Peptidase M12A" evidence="4">
    <location>
        <begin position="1"/>
        <end position="149"/>
    </location>
</feature>
<dbReference type="Gene3D" id="3.40.390.10">
    <property type="entry name" value="Collagenase (Catalytic Domain)"/>
    <property type="match status" value="1"/>
</dbReference>
<keyword evidence="6" id="KW-1185">Reference proteome</keyword>
<comment type="caution">
    <text evidence="5">The sequence shown here is derived from an EMBL/GenBank/DDBJ whole genome shotgun (WGS) entry which is preliminary data.</text>
</comment>
<name>A0A498P122_LABRO</name>
<accession>A0A498P122</accession>
<dbReference type="PANTHER" id="PTHR10127:SF882">
    <property type="entry name" value="MEPRIN A SUBUNIT"/>
    <property type="match status" value="1"/>
</dbReference>
<evidence type="ECO:0000259" key="3">
    <source>
        <dbReference type="PROSITE" id="PS50060"/>
    </source>
</evidence>
<dbReference type="PRINTS" id="PR00480">
    <property type="entry name" value="ASTACIN"/>
</dbReference>
<dbReference type="EC" id="3.4.24.-" evidence="2"/>
<dbReference type="PROSITE" id="PS51864">
    <property type="entry name" value="ASTACIN"/>
    <property type="match status" value="1"/>
</dbReference>
<gene>
    <name evidence="5" type="ORF">ROHU_001238</name>
</gene>
<dbReference type="InterPro" id="IPR000998">
    <property type="entry name" value="MAM_dom"/>
</dbReference>
<feature type="binding site" evidence="1">
    <location>
        <position position="30"/>
    </location>
    <ligand>
        <name>Zn(2+)</name>
        <dbReference type="ChEBI" id="CHEBI:29105"/>
        <note>catalytic</note>
    </ligand>
</feature>
<dbReference type="EMBL" id="QBIY01004953">
    <property type="protein sequence ID" value="RXN38302.1"/>
    <property type="molecule type" value="Genomic_DNA"/>
</dbReference>
<protein>
    <recommendedName>
        <fullName evidence="2">Metalloendopeptidase</fullName>
        <ecNumber evidence="2">3.4.24.-</ecNumber>
    </recommendedName>
</protein>
<evidence type="ECO:0000256" key="1">
    <source>
        <dbReference type="PROSITE-ProRule" id="PRU01211"/>
    </source>
</evidence>
<keyword evidence="1 2" id="KW-0479">Metal-binding</keyword>
<organism evidence="5 6">
    <name type="scientific">Labeo rohita</name>
    <name type="common">Indian major carp</name>
    <name type="synonym">Cyprinus rohita</name>
    <dbReference type="NCBI Taxonomy" id="84645"/>
    <lineage>
        <taxon>Eukaryota</taxon>
        <taxon>Metazoa</taxon>
        <taxon>Chordata</taxon>
        <taxon>Craniata</taxon>
        <taxon>Vertebrata</taxon>
        <taxon>Euteleostomi</taxon>
        <taxon>Actinopterygii</taxon>
        <taxon>Neopterygii</taxon>
        <taxon>Teleostei</taxon>
        <taxon>Ostariophysi</taxon>
        <taxon>Cypriniformes</taxon>
        <taxon>Cyprinidae</taxon>
        <taxon>Labeoninae</taxon>
        <taxon>Labeonini</taxon>
        <taxon>Labeo</taxon>
    </lineage>
</organism>
<dbReference type="GO" id="GO:0016020">
    <property type="term" value="C:membrane"/>
    <property type="evidence" value="ECO:0007669"/>
    <property type="project" value="InterPro"/>
</dbReference>
<sequence>MGKQELSVGKNCDHLGTLEHVFLHALGFQHEQCRFDRDDYVTIMWNQIKAGEEHNFIIHNDTVASSFGLPYDYGSVMHYSKTDFSKSGTALTFLDSCHFEEPNICGMIQSKGGNAKWARVQRVKGGPQTDYTNLGRCQGMNTPNHKSRV</sequence>
<dbReference type="InterPro" id="IPR024079">
    <property type="entry name" value="MetalloPept_cat_dom_sf"/>
</dbReference>
<reference evidence="5 6" key="1">
    <citation type="submission" date="2018-03" db="EMBL/GenBank/DDBJ databases">
        <title>Draft genome sequence of Rohu Carp (Labeo rohita).</title>
        <authorList>
            <person name="Das P."/>
            <person name="Kushwaha B."/>
            <person name="Joshi C.G."/>
            <person name="Kumar D."/>
            <person name="Nagpure N.S."/>
            <person name="Sahoo L."/>
            <person name="Das S.P."/>
            <person name="Bit A."/>
            <person name="Patnaik S."/>
            <person name="Meher P.K."/>
            <person name="Jayasankar P."/>
            <person name="Koringa P.G."/>
            <person name="Patel N.V."/>
            <person name="Hinsu A.T."/>
            <person name="Kumar R."/>
            <person name="Pandey M."/>
            <person name="Agarwal S."/>
            <person name="Srivastava S."/>
            <person name="Singh M."/>
            <person name="Iquebal M.A."/>
            <person name="Jaiswal S."/>
            <person name="Angadi U.B."/>
            <person name="Kumar N."/>
            <person name="Raza M."/>
            <person name="Shah T.M."/>
            <person name="Rai A."/>
            <person name="Jena J.K."/>
        </authorList>
    </citation>
    <scope>NUCLEOTIDE SEQUENCE [LARGE SCALE GENOMIC DNA]</scope>
    <source>
        <strain evidence="5">DASCIFA01</strain>
        <tissue evidence="5">Testis</tissue>
    </source>
</reference>
<feature type="binding site" evidence="1">
    <location>
        <position position="20"/>
    </location>
    <ligand>
        <name>Zn(2+)</name>
        <dbReference type="ChEBI" id="CHEBI:29105"/>
        <note>catalytic</note>
    </ligand>
</feature>
<feature type="domain" description="MAM" evidence="3">
    <location>
        <begin position="95"/>
        <end position="139"/>
    </location>
</feature>
<dbReference type="AlphaFoldDB" id="A0A498P122"/>
<comment type="caution">
    <text evidence="1">Lacks conserved residue(s) required for the propagation of feature annotation.</text>
</comment>
<dbReference type="InterPro" id="IPR001506">
    <property type="entry name" value="Peptidase_M12A"/>
</dbReference>
<evidence type="ECO:0000313" key="6">
    <source>
        <dbReference type="Proteomes" id="UP000290572"/>
    </source>
</evidence>
<keyword evidence="2" id="KW-0378">Hydrolase</keyword>
<dbReference type="SUPFAM" id="SSF55486">
    <property type="entry name" value="Metalloproteases ('zincins'), catalytic domain"/>
    <property type="match status" value="1"/>
</dbReference>
<evidence type="ECO:0000259" key="4">
    <source>
        <dbReference type="PROSITE" id="PS51864"/>
    </source>
</evidence>
<dbReference type="GO" id="GO:0006508">
    <property type="term" value="P:proteolysis"/>
    <property type="evidence" value="ECO:0007669"/>
    <property type="project" value="UniProtKB-KW"/>
</dbReference>
<keyword evidence="2" id="KW-0482">Metalloprotease</keyword>
<comment type="cofactor">
    <cofactor evidence="1 2">
        <name>Zn(2+)</name>
        <dbReference type="ChEBI" id="CHEBI:29105"/>
    </cofactor>
    <text evidence="1 2">Binds 1 zinc ion per subunit.</text>
</comment>
<feature type="binding site" evidence="1">
    <location>
        <position position="24"/>
    </location>
    <ligand>
        <name>Zn(2+)</name>
        <dbReference type="ChEBI" id="CHEBI:29105"/>
        <note>catalytic</note>
    </ligand>
</feature>
<dbReference type="GO" id="GO:0004222">
    <property type="term" value="F:metalloendopeptidase activity"/>
    <property type="evidence" value="ECO:0007669"/>
    <property type="project" value="UniProtKB-UniRule"/>
</dbReference>
<dbReference type="PROSITE" id="PS50060">
    <property type="entry name" value="MAM_2"/>
    <property type="match status" value="1"/>
</dbReference>
<dbReference type="Pfam" id="PF00629">
    <property type="entry name" value="MAM"/>
    <property type="match status" value="1"/>
</dbReference>
<dbReference type="PANTHER" id="PTHR10127">
    <property type="entry name" value="DISCOIDIN, CUB, EGF, LAMININ , AND ZINC METALLOPROTEASE DOMAIN CONTAINING"/>
    <property type="match status" value="1"/>
</dbReference>
<evidence type="ECO:0000313" key="5">
    <source>
        <dbReference type="EMBL" id="RXN38302.1"/>
    </source>
</evidence>
<keyword evidence="2" id="KW-0645">Protease</keyword>